<dbReference type="EMBL" id="CP038149">
    <property type="protein sequence ID" value="QBQ99071.1"/>
    <property type="molecule type" value="Genomic_DNA"/>
</dbReference>
<feature type="chain" id="PRO_5020405132" evidence="1">
    <location>
        <begin position="23"/>
        <end position="320"/>
    </location>
</feature>
<evidence type="ECO:0000313" key="3">
    <source>
        <dbReference type="Proteomes" id="UP000295727"/>
    </source>
</evidence>
<organism evidence="2 3">
    <name type="scientific">Paraburkholderia pallida</name>
    <dbReference type="NCBI Taxonomy" id="2547399"/>
    <lineage>
        <taxon>Bacteria</taxon>
        <taxon>Pseudomonadati</taxon>
        <taxon>Pseudomonadota</taxon>
        <taxon>Betaproteobacteria</taxon>
        <taxon>Burkholderiales</taxon>
        <taxon>Burkholderiaceae</taxon>
        <taxon>Paraburkholderia</taxon>
    </lineage>
</organism>
<dbReference type="KEGG" id="ppai:E1956_17710"/>
<keyword evidence="3" id="KW-1185">Reference proteome</keyword>
<name>A0A4P7CY63_9BURK</name>
<gene>
    <name evidence="2" type="ORF">E1956_17710</name>
</gene>
<dbReference type="Pfam" id="PF13557">
    <property type="entry name" value="Phenol_MetA_deg"/>
    <property type="match status" value="1"/>
</dbReference>
<dbReference type="InterPro" id="IPR025737">
    <property type="entry name" value="FApF"/>
</dbReference>
<dbReference type="Proteomes" id="UP000295727">
    <property type="component" value="Chromosome 2"/>
</dbReference>
<reference evidence="2 3" key="1">
    <citation type="submission" date="2019-03" db="EMBL/GenBank/DDBJ databases">
        <title>Paraburkholderia sp. 7MH5, isolated from subtropical forest soil.</title>
        <authorList>
            <person name="Gao Z.-H."/>
            <person name="Qiu L.-H."/>
        </authorList>
    </citation>
    <scope>NUCLEOTIDE SEQUENCE [LARGE SCALE GENOMIC DNA]</scope>
    <source>
        <strain evidence="2 3">7MH5</strain>
    </source>
</reference>
<feature type="signal peptide" evidence="1">
    <location>
        <begin position="1"/>
        <end position="22"/>
    </location>
</feature>
<dbReference type="RefSeq" id="WP_134751458.1">
    <property type="nucleotide sequence ID" value="NZ_CP038149.1"/>
</dbReference>
<keyword evidence="1" id="KW-0732">Signal</keyword>
<evidence type="ECO:0000313" key="2">
    <source>
        <dbReference type="EMBL" id="QBQ99071.1"/>
    </source>
</evidence>
<proteinExistence type="predicted"/>
<sequence>MSKILAYIFMGAVTASPMWSHASEGNYFGGPVGGTDIRNAYLPSDTGFYGSVVAGAALATHMYGDNGDRENSVQAHGDQMVGALGLLYVYPFHLFGGTVGTSVQLPVTAAYLSIDNRHEYYRGFGDLYADLIEWSKYIGPVFGNVKSSRSDLPYGLTIKLAYSMIFPTGKYNTTQLQTPGHNVFFYIPNFAVTYLTGPNFLGDGLEFSAHVFFDFTSHNSATNYSSGPVYDIDSAITERFGRWQAGLSGYYARQWDGDIQDGLPAKPDGKHLVTAGVGPVIAYDIPSWKANVKFKLQFAVANRNTLGISRAFVVFSKAFQ</sequence>
<dbReference type="AlphaFoldDB" id="A0A4P7CY63"/>
<evidence type="ECO:0000256" key="1">
    <source>
        <dbReference type="SAM" id="SignalP"/>
    </source>
</evidence>
<dbReference type="OrthoDB" id="191143at2"/>
<protein>
    <submittedName>
        <fullName evidence="2">Phenol degradation protein meta</fullName>
    </submittedName>
</protein>
<accession>A0A4P7CY63</accession>